<dbReference type="SUPFAM" id="SSF101790">
    <property type="entry name" value="Aminomethyltransferase beta-barrel domain"/>
    <property type="match status" value="1"/>
</dbReference>
<gene>
    <name evidence="2" type="primary">Dmgdh_0</name>
    <name evidence="2" type="ORF">AVEN_123846_1</name>
</gene>
<dbReference type="Pfam" id="PF08669">
    <property type="entry name" value="GCV_T_C"/>
    <property type="match status" value="1"/>
</dbReference>
<keyword evidence="3" id="KW-1185">Reference proteome</keyword>
<feature type="domain" description="Aminomethyltransferase C-terminal" evidence="1">
    <location>
        <begin position="39"/>
        <end position="114"/>
    </location>
</feature>
<dbReference type="Gene3D" id="4.10.1250.10">
    <property type="entry name" value="Aminomethyltransferase fragment"/>
    <property type="match status" value="1"/>
</dbReference>
<dbReference type="PANTHER" id="PTHR43757:SF2">
    <property type="entry name" value="AMINOMETHYLTRANSFERASE, MITOCHONDRIAL"/>
    <property type="match status" value="1"/>
</dbReference>
<evidence type="ECO:0000259" key="1">
    <source>
        <dbReference type="Pfam" id="PF08669"/>
    </source>
</evidence>
<dbReference type="Gene3D" id="2.40.30.110">
    <property type="entry name" value="Aminomethyltransferase beta-barrel domains"/>
    <property type="match status" value="1"/>
</dbReference>
<evidence type="ECO:0000313" key="2">
    <source>
        <dbReference type="EMBL" id="GBM87964.1"/>
    </source>
</evidence>
<dbReference type="InterPro" id="IPR013977">
    <property type="entry name" value="GcvT_C"/>
</dbReference>
<dbReference type="AlphaFoldDB" id="A0A4Y2JDG7"/>
<sequence length="128" mass="14294">MNMDSNPLEAGLDHFVRMDKEDFVGKAALQQILREGLNRKLVFLKVHSKDVDPEGNESVWCCDKVVGYTTSGCFGYTLQHGVAFAYLPPFLTVPCTQVQVELLGDRVDAEVLPSAPVEIEAARRRKQK</sequence>
<dbReference type="InterPro" id="IPR028896">
    <property type="entry name" value="GcvT/YgfZ/DmdA"/>
</dbReference>
<name>A0A4Y2JDG7_ARAVE</name>
<accession>A0A4Y2JDG7</accession>
<evidence type="ECO:0000313" key="3">
    <source>
        <dbReference type="Proteomes" id="UP000499080"/>
    </source>
</evidence>
<dbReference type="GO" id="GO:0005739">
    <property type="term" value="C:mitochondrion"/>
    <property type="evidence" value="ECO:0007669"/>
    <property type="project" value="TreeGrafter"/>
</dbReference>
<dbReference type="Proteomes" id="UP000499080">
    <property type="component" value="Unassembled WGS sequence"/>
</dbReference>
<proteinExistence type="predicted"/>
<dbReference type="SUPFAM" id="SSF103025">
    <property type="entry name" value="Folate-binding domain"/>
    <property type="match status" value="1"/>
</dbReference>
<dbReference type="InterPro" id="IPR029043">
    <property type="entry name" value="GcvT/YgfZ_C"/>
</dbReference>
<dbReference type="PANTHER" id="PTHR43757">
    <property type="entry name" value="AMINOMETHYLTRANSFERASE"/>
    <property type="match status" value="1"/>
</dbReference>
<dbReference type="EMBL" id="BGPR01003423">
    <property type="protein sequence ID" value="GBM87964.1"/>
    <property type="molecule type" value="Genomic_DNA"/>
</dbReference>
<protein>
    <submittedName>
        <fullName evidence="2">Dimethylglycine dehydrogenase, mitochondrial</fullName>
    </submittedName>
</protein>
<dbReference type="OrthoDB" id="6537908at2759"/>
<comment type="caution">
    <text evidence="2">The sequence shown here is derived from an EMBL/GenBank/DDBJ whole genome shotgun (WGS) entry which is preliminary data.</text>
</comment>
<reference evidence="2 3" key="1">
    <citation type="journal article" date="2019" name="Sci. Rep.">
        <title>Orb-weaving spider Araneus ventricosus genome elucidates the spidroin gene catalogue.</title>
        <authorList>
            <person name="Kono N."/>
            <person name="Nakamura H."/>
            <person name="Ohtoshi R."/>
            <person name="Moran D.A.P."/>
            <person name="Shinohara A."/>
            <person name="Yoshida Y."/>
            <person name="Fujiwara M."/>
            <person name="Mori M."/>
            <person name="Tomita M."/>
            <person name="Arakawa K."/>
        </authorList>
    </citation>
    <scope>NUCLEOTIDE SEQUENCE [LARGE SCALE GENOMIC DNA]</scope>
</reference>
<organism evidence="2 3">
    <name type="scientific">Araneus ventricosus</name>
    <name type="common">Orbweaver spider</name>
    <name type="synonym">Epeira ventricosa</name>
    <dbReference type="NCBI Taxonomy" id="182803"/>
    <lineage>
        <taxon>Eukaryota</taxon>
        <taxon>Metazoa</taxon>
        <taxon>Ecdysozoa</taxon>
        <taxon>Arthropoda</taxon>
        <taxon>Chelicerata</taxon>
        <taxon>Arachnida</taxon>
        <taxon>Araneae</taxon>
        <taxon>Araneomorphae</taxon>
        <taxon>Entelegynae</taxon>
        <taxon>Araneoidea</taxon>
        <taxon>Araneidae</taxon>
        <taxon>Araneus</taxon>
    </lineage>
</organism>